<evidence type="ECO:0000256" key="6">
    <source>
        <dbReference type="ARBA" id="ARBA00022801"/>
    </source>
</evidence>
<keyword evidence="10" id="KW-0812">Transmembrane</keyword>
<dbReference type="EnsemblMetazoa" id="XM_014403199.2">
    <property type="protein sequence ID" value="XP_014258685.1"/>
    <property type="gene ID" value="LOC106672073"/>
</dbReference>
<keyword evidence="6" id="KW-0378">Hydrolase</keyword>
<evidence type="ECO:0000256" key="7">
    <source>
        <dbReference type="ARBA" id="ARBA00022833"/>
    </source>
</evidence>
<dbReference type="PANTHER" id="PTHR11733">
    <property type="entry name" value="ZINC METALLOPROTEASE FAMILY M13 NEPRILYSIN-RELATED"/>
    <property type="match status" value="1"/>
</dbReference>
<keyword evidence="7" id="KW-0862">Zinc</keyword>
<dbReference type="KEGG" id="clec:106672073"/>
<dbReference type="InterPro" id="IPR042089">
    <property type="entry name" value="Peptidase_M13_dom_2"/>
</dbReference>
<dbReference type="AlphaFoldDB" id="A0A8I6S874"/>
<dbReference type="GO" id="GO:0046872">
    <property type="term" value="F:metal ion binding"/>
    <property type="evidence" value="ECO:0007669"/>
    <property type="project" value="UniProtKB-KW"/>
</dbReference>
<evidence type="ECO:0000259" key="12">
    <source>
        <dbReference type="Pfam" id="PF05649"/>
    </source>
</evidence>
<dbReference type="PROSITE" id="PS51885">
    <property type="entry name" value="NEPRILYSIN"/>
    <property type="match status" value="1"/>
</dbReference>
<dbReference type="InterPro" id="IPR000718">
    <property type="entry name" value="Peptidase_M13"/>
</dbReference>
<evidence type="ECO:0000313" key="13">
    <source>
        <dbReference type="EnsemblMetazoa" id="XP_014258685.1"/>
    </source>
</evidence>
<sequence length="770" mass="88476">MTDKNNLNHIDEAGEDVPCIPDEKRSIVSASKNEENNGTDADKKNNDKANSFSDKKIRSVKFTPPPASKFEKWCSEKTGLSRLGLLVFAILVFTLFVLFLAVLIMSWMWPKIPHSKMFPVCRMPHCLLASSEIISKMNDSINPCEDMRDYACGHWLSTHTVPRDESVWNVKQLMKHKHKESLRNLINTMPFPRDVETLEWRVLNMYDSCISLGTVETEGKRPLIKLISKLGGWNVLKDFFIHSWDHKKALKTLHSKYNVQPFFKIDIVPDPQNPIEGIIQISPGNLGLPDKSYYDRHSEDKIVMAYKTFLRDIAITLGATSDDASFFSNNMFGFEKRLAERFPSRLPERQAHYRATIGKLEDIAQSVPIFDVLISMFPEARLNKKSEVVVIASDYLVNVSLIFASTDRSLMNDFMMLKFAVGYLAYLSKPIRNILKEFNQQLYGIKELKPRWEMCVETLQKFVGFGLEAMFEKSDPDVTKKVTVVNDIFQQIRSTIKEAIENSNNLPAHIKDHFLDKLNNIKIQVGLDPSMRHKDYYKVYYSELVSVKDDFFQNVLYGVSFLLKKQQERLSNLADEHKWVDVVSDGQLRVTYIPESNQVVVPIALLSPPYFHPYYPMNILYGGLGTEIGLAIILSITGRGLFHAGDGMMLPPDHPLHNRTHECFIHHPSVTPHLEAIKYTYMALRNTLARMKHVHQPGMENLEDSDIFFLSYAQSICTMKTQEQADVDFRAQHKFGDIRLLDLLMTKSKEYSNTFSCDRVLRRDSCDTLI</sequence>
<evidence type="ECO:0000256" key="10">
    <source>
        <dbReference type="SAM" id="Phobius"/>
    </source>
</evidence>
<evidence type="ECO:0000256" key="8">
    <source>
        <dbReference type="ARBA" id="ARBA00023049"/>
    </source>
</evidence>
<feature type="transmembrane region" description="Helical" evidence="10">
    <location>
        <begin position="85"/>
        <end position="109"/>
    </location>
</feature>
<dbReference type="InterPro" id="IPR018497">
    <property type="entry name" value="Peptidase_M13_C"/>
</dbReference>
<evidence type="ECO:0000256" key="1">
    <source>
        <dbReference type="ARBA" id="ARBA00001947"/>
    </source>
</evidence>
<dbReference type="RefSeq" id="XP_014258685.1">
    <property type="nucleotide sequence ID" value="XM_014403199.2"/>
</dbReference>
<keyword evidence="10" id="KW-0472">Membrane</keyword>
<feature type="domain" description="Peptidase M13 N-terminal" evidence="12">
    <location>
        <begin position="143"/>
        <end position="526"/>
    </location>
</feature>
<evidence type="ECO:0008006" key="15">
    <source>
        <dbReference type="Google" id="ProtNLM"/>
    </source>
</evidence>
<comment type="cofactor">
    <cofactor evidence="1">
        <name>Zn(2+)</name>
        <dbReference type="ChEBI" id="CHEBI:29105"/>
    </cofactor>
</comment>
<dbReference type="GO" id="GO:0016485">
    <property type="term" value="P:protein processing"/>
    <property type="evidence" value="ECO:0007669"/>
    <property type="project" value="TreeGrafter"/>
</dbReference>
<evidence type="ECO:0000256" key="4">
    <source>
        <dbReference type="ARBA" id="ARBA00022670"/>
    </source>
</evidence>
<dbReference type="Proteomes" id="UP000494040">
    <property type="component" value="Unassembled WGS sequence"/>
</dbReference>
<dbReference type="Pfam" id="PF05649">
    <property type="entry name" value="Peptidase_M13_N"/>
    <property type="match status" value="1"/>
</dbReference>
<keyword evidence="5" id="KW-0479">Metal-binding</keyword>
<keyword evidence="8" id="KW-0482">Metalloprotease</keyword>
<proteinExistence type="inferred from homology"/>
<dbReference type="Pfam" id="PF01431">
    <property type="entry name" value="Peptidase_M13"/>
    <property type="match status" value="1"/>
</dbReference>
<evidence type="ECO:0000256" key="5">
    <source>
        <dbReference type="ARBA" id="ARBA00022723"/>
    </source>
</evidence>
<dbReference type="SUPFAM" id="SSF55486">
    <property type="entry name" value="Metalloproteases ('zincins'), catalytic domain"/>
    <property type="match status" value="1"/>
</dbReference>
<comment type="subcellular location">
    <subcellularLocation>
        <location evidence="2">Cell membrane</location>
        <topology evidence="2">Single-pass type II membrane protein</topology>
    </subcellularLocation>
</comment>
<evidence type="ECO:0000256" key="9">
    <source>
        <dbReference type="SAM" id="MobiDB-lite"/>
    </source>
</evidence>
<reference evidence="13" key="1">
    <citation type="submission" date="2022-01" db="UniProtKB">
        <authorList>
            <consortium name="EnsemblMetazoa"/>
        </authorList>
    </citation>
    <scope>IDENTIFICATION</scope>
</reference>
<evidence type="ECO:0000259" key="11">
    <source>
        <dbReference type="Pfam" id="PF01431"/>
    </source>
</evidence>
<name>A0A8I6S874_CIMLE</name>
<dbReference type="OMA" id="KENDKWM"/>
<dbReference type="GeneID" id="106672073"/>
<dbReference type="GO" id="GO:0004222">
    <property type="term" value="F:metalloendopeptidase activity"/>
    <property type="evidence" value="ECO:0007669"/>
    <property type="project" value="InterPro"/>
</dbReference>
<organism evidence="13 14">
    <name type="scientific">Cimex lectularius</name>
    <name type="common">Bed bug</name>
    <name type="synonym">Acanthia lectularia</name>
    <dbReference type="NCBI Taxonomy" id="79782"/>
    <lineage>
        <taxon>Eukaryota</taxon>
        <taxon>Metazoa</taxon>
        <taxon>Ecdysozoa</taxon>
        <taxon>Arthropoda</taxon>
        <taxon>Hexapoda</taxon>
        <taxon>Insecta</taxon>
        <taxon>Pterygota</taxon>
        <taxon>Neoptera</taxon>
        <taxon>Paraneoptera</taxon>
        <taxon>Hemiptera</taxon>
        <taxon>Heteroptera</taxon>
        <taxon>Panheteroptera</taxon>
        <taxon>Cimicomorpha</taxon>
        <taxon>Cimicidae</taxon>
        <taxon>Cimex</taxon>
    </lineage>
</organism>
<keyword evidence="10" id="KW-1133">Transmembrane helix</keyword>
<dbReference type="InterPro" id="IPR024079">
    <property type="entry name" value="MetalloPept_cat_dom_sf"/>
</dbReference>
<evidence type="ECO:0000256" key="2">
    <source>
        <dbReference type="ARBA" id="ARBA00004401"/>
    </source>
</evidence>
<feature type="region of interest" description="Disordered" evidence="9">
    <location>
        <begin position="1"/>
        <end position="50"/>
    </location>
</feature>
<evidence type="ECO:0000313" key="14">
    <source>
        <dbReference type="Proteomes" id="UP000494040"/>
    </source>
</evidence>
<dbReference type="OrthoDB" id="7867452at2759"/>
<feature type="domain" description="Peptidase M13 C-terminal" evidence="11">
    <location>
        <begin position="592"/>
        <end position="629"/>
    </location>
</feature>
<keyword evidence="4" id="KW-0645">Protease</keyword>
<accession>A0A8I6S874</accession>
<feature type="compositionally biased region" description="Basic and acidic residues" evidence="9">
    <location>
        <begin position="21"/>
        <end position="50"/>
    </location>
</feature>
<dbReference type="Gene3D" id="3.40.390.10">
    <property type="entry name" value="Collagenase (Catalytic Domain)"/>
    <property type="match status" value="2"/>
</dbReference>
<comment type="similarity">
    <text evidence="3">Belongs to the peptidase M13 family.</text>
</comment>
<evidence type="ECO:0000256" key="3">
    <source>
        <dbReference type="ARBA" id="ARBA00007357"/>
    </source>
</evidence>
<dbReference type="GO" id="GO:0005886">
    <property type="term" value="C:plasma membrane"/>
    <property type="evidence" value="ECO:0007669"/>
    <property type="project" value="UniProtKB-SubCell"/>
</dbReference>
<dbReference type="CDD" id="cd08662">
    <property type="entry name" value="M13"/>
    <property type="match status" value="1"/>
</dbReference>
<protein>
    <recommendedName>
        <fullName evidence="15">Endothelin-converting enzyme</fullName>
    </recommendedName>
</protein>
<keyword evidence="14" id="KW-1185">Reference proteome</keyword>
<dbReference type="PANTHER" id="PTHR11733:SF228">
    <property type="entry name" value="PROTEIN GONE EARLY"/>
    <property type="match status" value="1"/>
</dbReference>
<dbReference type="Gene3D" id="1.10.1380.10">
    <property type="entry name" value="Neutral endopeptidase , domain2"/>
    <property type="match status" value="1"/>
</dbReference>
<dbReference type="InterPro" id="IPR008753">
    <property type="entry name" value="Peptidase_M13_N"/>
</dbReference>